<dbReference type="EMBL" id="JABEQG010000111">
    <property type="protein sequence ID" value="MBB2158513.1"/>
    <property type="molecule type" value="Genomic_DNA"/>
</dbReference>
<reference evidence="1 2" key="1">
    <citation type="submission" date="2020-04" db="EMBL/GenBank/DDBJ databases">
        <title>Description of novel Gluconacetobacter.</title>
        <authorList>
            <person name="Sombolestani A."/>
        </authorList>
    </citation>
    <scope>NUCLEOTIDE SEQUENCE [LARGE SCALE GENOMIC DNA]</scope>
    <source>
        <strain evidence="1 2">LMG 7603</strain>
    </source>
</reference>
<protein>
    <submittedName>
        <fullName evidence="1">Uncharacterized protein</fullName>
    </submittedName>
</protein>
<dbReference type="AlphaFoldDB" id="A0A7W4I932"/>
<evidence type="ECO:0000313" key="1">
    <source>
        <dbReference type="EMBL" id="MBB2158513.1"/>
    </source>
</evidence>
<dbReference type="Proteomes" id="UP000550787">
    <property type="component" value="Unassembled WGS sequence"/>
</dbReference>
<evidence type="ECO:0000313" key="2">
    <source>
        <dbReference type="Proteomes" id="UP000550787"/>
    </source>
</evidence>
<name>A0A7W4I932_GLUDI</name>
<proteinExistence type="predicted"/>
<organism evidence="1 2">
    <name type="scientific">Gluconacetobacter diazotrophicus</name>
    <name type="common">Acetobacter diazotrophicus</name>
    <dbReference type="NCBI Taxonomy" id="33996"/>
    <lineage>
        <taxon>Bacteria</taxon>
        <taxon>Pseudomonadati</taxon>
        <taxon>Pseudomonadota</taxon>
        <taxon>Alphaproteobacteria</taxon>
        <taxon>Acetobacterales</taxon>
        <taxon>Acetobacteraceae</taxon>
        <taxon>Gluconacetobacter</taxon>
    </lineage>
</organism>
<sequence>MEILISPDGKILHPYSNEFFKYIGCFRSDYDMVSDSIRNLGFAAMATFPHYTRIRFQPACFPASCFQAVIQILLYQSPRNIVLERVGTLVAPLEVIRNLNDAIARLHALRAAAPDETGLPRVPNIIGLSLDRLQGPKRADLRTALKLWKQQNRYATTRNIARMTANPAFGGGGVAWMPGQDRCLIESWPQSYRSYGDRSCDSLLGRDVRDLPDSDYIIPTTRGYFTVAQQQAPRLELIEALVTRDDGSKFWSRYERLILPWRTSATDTFVTSVPLVRLVRAC</sequence>
<accession>A0A7W4I932</accession>
<gene>
    <name evidence="1" type="ORF">HLH33_19895</name>
</gene>
<comment type="caution">
    <text evidence="1">The sequence shown here is derived from an EMBL/GenBank/DDBJ whole genome shotgun (WGS) entry which is preliminary data.</text>
</comment>